<keyword evidence="1" id="KW-0732">Signal</keyword>
<evidence type="ECO:0000256" key="1">
    <source>
        <dbReference type="SAM" id="SignalP"/>
    </source>
</evidence>
<proteinExistence type="predicted"/>
<protein>
    <recommendedName>
        <fullName evidence="3">Tetratricopeptide repeat protein</fullName>
    </recommendedName>
</protein>
<feature type="chain" id="PRO_5044325038" description="Tetratricopeptide repeat protein" evidence="1">
    <location>
        <begin position="20"/>
        <end position="549"/>
    </location>
</feature>
<dbReference type="AlphaFoldDB" id="A0AB38YG62"/>
<dbReference type="PROSITE" id="PS51257">
    <property type="entry name" value="PROKAR_LIPOPROTEIN"/>
    <property type="match status" value="1"/>
</dbReference>
<sequence length="549" mass="60887">MRIVIAVCTALLLVGCATYGDKQLDALQAVERGDYVAAEEHFSSVLQGSAREELLYYLEIGMVRHLAGDFAGSNSFLQRADDLRDALSVSAYSAQFRNFMTSPAMGTYSGTPYEFAYVNYFKALNYLGLAQQTGEARWLESARVEARRLEIILNEFAANEGDYLEAATAEDDKASGFLRILRQLNGQYMDPTTLIYRDDAWARFLAGITYENLREWDSARVAYQAAAVAYESGYAEQYQLPEEATRLAWTATVRMMRAGGGWGDEWPRLVEEKGLSEEETRPLGSDEALVLVVEHVGLIPSVGELNLYLTKRNASRSLSLEPVVSGDQAQQLEQLTWFTLHYADTGLFDLLARYQAGGVWSVLEDPLRSKQIQLGPLWDVADEVGLLAGIGDFGVRVSVPYYPPAYEPPRASVLRVGDARLGHLHAVANIEQLARQERLRVAQEEMMAALLRETIKNAASANVSRAVGSNDNSLGFLFSLAGRVATTATARAETRHWATLPAWARAVSARVPADESVLALMVDERVLWQREVSLRPGQVNIFYARTFGH</sequence>
<name>A0AB38YG62_9GAMM</name>
<evidence type="ECO:0008006" key="3">
    <source>
        <dbReference type="Google" id="ProtNLM"/>
    </source>
</evidence>
<gene>
    <name evidence="2" type="ORF">NFC81_00935</name>
</gene>
<dbReference type="EMBL" id="CP101717">
    <property type="protein sequence ID" value="WLD58374.1"/>
    <property type="molecule type" value="Genomic_DNA"/>
</dbReference>
<evidence type="ECO:0000313" key="2">
    <source>
        <dbReference type="EMBL" id="WLD58374.1"/>
    </source>
</evidence>
<accession>A0AB38YG62</accession>
<reference evidence="2" key="1">
    <citation type="submission" date="2022-07" db="EMBL/GenBank/DDBJ databases">
        <title>Complete genome sequence of Salinispirillum sp. LH10-3-1 capable of multiple carbohydrate inversion isolated from a soda lake.</title>
        <authorList>
            <person name="Liu J."/>
            <person name="Zhai Y."/>
            <person name="Zhang H."/>
            <person name="Yang H."/>
            <person name="Qu J."/>
            <person name="Li J."/>
        </authorList>
    </citation>
    <scope>NUCLEOTIDE SEQUENCE</scope>
    <source>
        <strain evidence="2">LH 10-3-1</strain>
    </source>
</reference>
<dbReference type="RefSeq" id="WP_304995660.1">
    <property type="nucleotide sequence ID" value="NZ_CP101717.1"/>
</dbReference>
<feature type="signal peptide" evidence="1">
    <location>
        <begin position="1"/>
        <end position="19"/>
    </location>
</feature>
<organism evidence="2">
    <name type="scientific">Salinispirillum sp. LH 10-3-1</name>
    <dbReference type="NCBI Taxonomy" id="2952525"/>
    <lineage>
        <taxon>Bacteria</taxon>
        <taxon>Pseudomonadati</taxon>
        <taxon>Pseudomonadota</taxon>
        <taxon>Gammaproteobacteria</taxon>
        <taxon>Oceanospirillales</taxon>
        <taxon>Saccharospirillaceae</taxon>
        <taxon>Salinispirillum</taxon>
    </lineage>
</organism>